<dbReference type="EMBL" id="SDMP01000002">
    <property type="protein sequence ID" value="RYR72987.1"/>
    <property type="molecule type" value="Genomic_DNA"/>
</dbReference>
<comment type="caution">
    <text evidence="1">The sequence shown here is derived from an EMBL/GenBank/DDBJ whole genome shotgun (WGS) entry which is preliminary data.</text>
</comment>
<organism evidence="1 2">
    <name type="scientific">Arachis hypogaea</name>
    <name type="common">Peanut</name>
    <dbReference type="NCBI Taxonomy" id="3818"/>
    <lineage>
        <taxon>Eukaryota</taxon>
        <taxon>Viridiplantae</taxon>
        <taxon>Streptophyta</taxon>
        <taxon>Embryophyta</taxon>
        <taxon>Tracheophyta</taxon>
        <taxon>Spermatophyta</taxon>
        <taxon>Magnoliopsida</taxon>
        <taxon>eudicotyledons</taxon>
        <taxon>Gunneridae</taxon>
        <taxon>Pentapetalae</taxon>
        <taxon>rosids</taxon>
        <taxon>fabids</taxon>
        <taxon>Fabales</taxon>
        <taxon>Fabaceae</taxon>
        <taxon>Papilionoideae</taxon>
        <taxon>50 kb inversion clade</taxon>
        <taxon>dalbergioids sensu lato</taxon>
        <taxon>Dalbergieae</taxon>
        <taxon>Pterocarpus clade</taxon>
        <taxon>Arachis</taxon>
    </lineage>
</organism>
<reference evidence="1 2" key="1">
    <citation type="submission" date="2019-01" db="EMBL/GenBank/DDBJ databases">
        <title>Sequencing of cultivated peanut Arachis hypogaea provides insights into genome evolution and oil improvement.</title>
        <authorList>
            <person name="Chen X."/>
        </authorList>
    </citation>
    <scope>NUCLEOTIDE SEQUENCE [LARGE SCALE GENOMIC DNA]</scope>
    <source>
        <strain evidence="2">cv. Fuhuasheng</strain>
        <tissue evidence="1">Leaves</tissue>
    </source>
</reference>
<gene>
    <name evidence="1" type="ORF">Ahy_A02g007244</name>
</gene>
<proteinExistence type="predicted"/>
<dbReference type="Proteomes" id="UP000289738">
    <property type="component" value="Chromosome A02"/>
</dbReference>
<evidence type="ECO:0000313" key="2">
    <source>
        <dbReference type="Proteomes" id="UP000289738"/>
    </source>
</evidence>
<sequence length="101" mass="11389">MKTHIGKSRLSMVIIHVRGRTPIGQQIGLSLLVKKYPNFNPCKAVVYLRSKCDLSLNRNSIARALADVRNIVPIWTGDEAYENFEVYGHPTNIVVDLGKRL</sequence>
<evidence type="ECO:0000313" key="1">
    <source>
        <dbReference type="EMBL" id="RYR72987.1"/>
    </source>
</evidence>
<dbReference type="AlphaFoldDB" id="A0A445EC38"/>
<protein>
    <submittedName>
        <fullName evidence="1">Uncharacterized protein</fullName>
    </submittedName>
</protein>
<name>A0A445EC38_ARAHY</name>
<keyword evidence="2" id="KW-1185">Reference proteome</keyword>
<accession>A0A445EC38</accession>